<evidence type="ECO:0000256" key="1">
    <source>
        <dbReference type="SAM" id="MobiDB-lite"/>
    </source>
</evidence>
<evidence type="ECO:0000313" key="3">
    <source>
        <dbReference type="EMBL" id="MBB6032776.1"/>
    </source>
</evidence>
<evidence type="ECO:0000313" key="4">
    <source>
        <dbReference type="Proteomes" id="UP000548476"/>
    </source>
</evidence>
<keyword evidence="2" id="KW-0812">Transmembrane</keyword>
<evidence type="ECO:0000256" key="2">
    <source>
        <dbReference type="SAM" id="Phobius"/>
    </source>
</evidence>
<feature type="compositionally biased region" description="Basic and acidic residues" evidence="1">
    <location>
        <begin position="131"/>
        <end position="145"/>
    </location>
</feature>
<organism evidence="3 4">
    <name type="scientific">Phytomonospora endophytica</name>
    <dbReference type="NCBI Taxonomy" id="714109"/>
    <lineage>
        <taxon>Bacteria</taxon>
        <taxon>Bacillati</taxon>
        <taxon>Actinomycetota</taxon>
        <taxon>Actinomycetes</taxon>
        <taxon>Micromonosporales</taxon>
        <taxon>Micromonosporaceae</taxon>
        <taxon>Phytomonospora</taxon>
    </lineage>
</organism>
<dbReference type="AlphaFoldDB" id="A0A841F952"/>
<protein>
    <submittedName>
        <fullName evidence="3">Uncharacterized protein</fullName>
    </submittedName>
</protein>
<gene>
    <name evidence="3" type="ORF">HNR73_000618</name>
</gene>
<keyword evidence="2" id="KW-0472">Membrane</keyword>
<feature type="region of interest" description="Disordered" evidence="1">
    <location>
        <begin position="48"/>
        <end position="101"/>
    </location>
</feature>
<feature type="compositionally biased region" description="Basic and acidic residues" evidence="1">
    <location>
        <begin position="66"/>
        <end position="84"/>
    </location>
</feature>
<dbReference type="RefSeq" id="WP_184785640.1">
    <property type="nucleotide sequence ID" value="NZ_BONT01000034.1"/>
</dbReference>
<feature type="compositionally biased region" description="Acidic residues" evidence="1">
    <location>
        <begin position="155"/>
        <end position="167"/>
    </location>
</feature>
<dbReference type="Proteomes" id="UP000548476">
    <property type="component" value="Unassembled WGS sequence"/>
</dbReference>
<dbReference type="EMBL" id="JACHGT010000001">
    <property type="protein sequence ID" value="MBB6032776.1"/>
    <property type="molecule type" value="Genomic_DNA"/>
</dbReference>
<feature type="compositionally biased region" description="Acidic residues" evidence="1">
    <location>
        <begin position="53"/>
        <end position="65"/>
    </location>
</feature>
<name>A0A841F952_9ACTN</name>
<reference evidence="3 4" key="1">
    <citation type="submission" date="2020-08" db="EMBL/GenBank/DDBJ databases">
        <title>Genomic Encyclopedia of Type Strains, Phase IV (KMG-IV): sequencing the most valuable type-strain genomes for metagenomic binning, comparative biology and taxonomic classification.</title>
        <authorList>
            <person name="Goeker M."/>
        </authorList>
    </citation>
    <scope>NUCLEOTIDE SEQUENCE [LARGE SCALE GENOMIC DNA]</scope>
    <source>
        <strain evidence="3 4">YIM 65646</strain>
    </source>
</reference>
<accession>A0A841F952</accession>
<proteinExistence type="predicted"/>
<sequence length="246" mass="26698">MIVGSLLVLVGAAGLLVTGLMNRSNMFLVGSIVASVIAGVGLYLGARSAGRDGEEEEDEAEAAEYEEPRGRSGGRRIPERRQVREPAYAGGDRYADLNDDVDDVDRGESIERFDRSDRLDRLEALERERDREREALEHEEHETPVRRTAAPVDAGGDDGDADDELADEPGPMSITRIDRTRLSGLTVPVQVVDGRPRYHLAGCVHLLGKEDEPLAVNEAVELGFTPCGLCEPTADVLADLSVRSGH</sequence>
<feature type="transmembrane region" description="Helical" evidence="2">
    <location>
        <begin position="24"/>
        <end position="44"/>
    </location>
</feature>
<comment type="caution">
    <text evidence="3">The sequence shown here is derived from an EMBL/GenBank/DDBJ whole genome shotgun (WGS) entry which is preliminary data.</text>
</comment>
<keyword evidence="4" id="KW-1185">Reference proteome</keyword>
<keyword evidence="2" id="KW-1133">Transmembrane helix</keyword>
<feature type="region of interest" description="Disordered" evidence="1">
    <location>
        <begin position="131"/>
        <end position="172"/>
    </location>
</feature>